<dbReference type="Proteomes" id="UP000790709">
    <property type="component" value="Unassembled WGS sequence"/>
</dbReference>
<name>A0ACB8BT21_9AGAM</name>
<proteinExistence type="predicted"/>
<protein>
    <submittedName>
        <fullName evidence="1">Uncharacterized protein</fullName>
    </submittedName>
</protein>
<reference evidence="1" key="1">
    <citation type="journal article" date="2021" name="New Phytol.">
        <title>Evolutionary innovations through gain and loss of genes in the ectomycorrhizal Boletales.</title>
        <authorList>
            <person name="Wu G."/>
            <person name="Miyauchi S."/>
            <person name="Morin E."/>
            <person name="Kuo A."/>
            <person name="Drula E."/>
            <person name="Varga T."/>
            <person name="Kohler A."/>
            <person name="Feng B."/>
            <person name="Cao Y."/>
            <person name="Lipzen A."/>
            <person name="Daum C."/>
            <person name="Hundley H."/>
            <person name="Pangilinan J."/>
            <person name="Johnson J."/>
            <person name="Barry K."/>
            <person name="LaButti K."/>
            <person name="Ng V."/>
            <person name="Ahrendt S."/>
            <person name="Min B."/>
            <person name="Choi I.G."/>
            <person name="Park H."/>
            <person name="Plett J.M."/>
            <person name="Magnuson J."/>
            <person name="Spatafora J.W."/>
            <person name="Nagy L.G."/>
            <person name="Henrissat B."/>
            <person name="Grigoriev I.V."/>
            <person name="Yang Z.L."/>
            <person name="Xu J."/>
            <person name="Martin F.M."/>
        </authorList>
    </citation>
    <scope>NUCLEOTIDE SEQUENCE</scope>
    <source>
        <strain evidence="1">KUC20120723A-06</strain>
    </source>
</reference>
<sequence length="361" mass="40317">MFNDFSAYAGTQSPYSPLQSSGRVVQVTEGMYAGNNGYSSAPCAVLLQQDVAGHGWPISNADLYGDHTAYRLQEALQRLDGQMSVYEDDTRALTGLRCMTAASDALAPTRGHTPLFPARVPTRTNLTQSPTSSSESLLSPLARRNQTSDSNRGRSLSLIEHRFPRTHVSDWRDIRARAVVVSGTRTFVPQALYRPNTNADRERYVHRAVLSPPIIFIAEGTLEWGIPLESAVGRRIDCLRDKDEPVFEGCGPSVSIRLGWPGYFPRHKQIPTMDYRKPKGPITKAKLAKNIASLLRRFMNEMEKQAMDEDADPAWRVGGQHIRFEDLILVSLHHVSQGSWQPQLRLRRELNGTSEIAHSIP</sequence>
<evidence type="ECO:0000313" key="1">
    <source>
        <dbReference type="EMBL" id="KAH7929125.1"/>
    </source>
</evidence>
<gene>
    <name evidence="1" type="ORF">BV22DRAFT_1126045</name>
</gene>
<evidence type="ECO:0000313" key="2">
    <source>
        <dbReference type="Proteomes" id="UP000790709"/>
    </source>
</evidence>
<comment type="caution">
    <text evidence="1">The sequence shown here is derived from an EMBL/GenBank/DDBJ whole genome shotgun (WGS) entry which is preliminary data.</text>
</comment>
<keyword evidence="2" id="KW-1185">Reference proteome</keyword>
<dbReference type="EMBL" id="MU266345">
    <property type="protein sequence ID" value="KAH7929125.1"/>
    <property type="molecule type" value="Genomic_DNA"/>
</dbReference>
<organism evidence="1 2">
    <name type="scientific">Leucogyrophana mollusca</name>
    <dbReference type="NCBI Taxonomy" id="85980"/>
    <lineage>
        <taxon>Eukaryota</taxon>
        <taxon>Fungi</taxon>
        <taxon>Dikarya</taxon>
        <taxon>Basidiomycota</taxon>
        <taxon>Agaricomycotina</taxon>
        <taxon>Agaricomycetes</taxon>
        <taxon>Agaricomycetidae</taxon>
        <taxon>Boletales</taxon>
        <taxon>Boletales incertae sedis</taxon>
        <taxon>Leucogyrophana</taxon>
    </lineage>
</organism>
<accession>A0ACB8BT21</accession>